<protein>
    <recommendedName>
        <fullName evidence="8">SSD domain-containing protein</fullName>
    </recommendedName>
</protein>
<dbReference type="EMBL" id="CAUYUJ010019393">
    <property type="protein sequence ID" value="CAK0890828.1"/>
    <property type="molecule type" value="Genomic_DNA"/>
</dbReference>
<dbReference type="InterPro" id="IPR000731">
    <property type="entry name" value="SSD"/>
</dbReference>
<feature type="transmembrane region" description="Helical" evidence="7">
    <location>
        <begin position="6"/>
        <end position="22"/>
    </location>
</feature>
<dbReference type="PANTHER" id="PTHR45951">
    <property type="entry name" value="PROTEIN DISPATCHED-RELATED"/>
    <property type="match status" value="1"/>
</dbReference>
<evidence type="ECO:0000259" key="8">
    <source>
        <dbReference type="PROSITE" id="PS50156"/>
    </source>
</evidence>
<keyword evidence="5" id="KW-0325">Glycoprotein</keyword>
<comment type="subcellular location">
    <subcellularLocation>
        <location evidence="1">Membrane</location>
        <topology evidence="1">Multi-pass membrane protein</topology>
    </subcellularLocation>
</comment>
<keyword evidence="3 7" id="KW-1133">Transmembrane helix</keyword>
<accession>A0ABN9WZH7</accession>
<feature type="transmembrane region" description="Helical" evidence="7">
    <location>
        <begin position="494"/>
        <end position="514"/>
    </location>
</feature>
<feature type="transmembrane region" description="Helical" evidence="7">
    <location>
        <begin position="60"/>
        <end position="80"/>
    </location>
</feature>
<dbReference type="InterPro" id="IPR004869">
    <property type="entry name" value="MMPL_dom"/>
</dbReference>
<feature type="transmembrane region" description="Helical" evidence="7">
    <location>
        <begin position="520"/>
        <end position="540"/>
    </location>
</feature>
<gene>
    <name evidence="9" type="ORF">PCOR1329_LOCUS70930</name>
</gene>
<feature type="transmembrane region" description="Helical" evidence="7">
    <location>
        <begin position="29"/>
        <end position="48"/>
    </location>
</feature>
<proteinExistence type="inferred from homology"/>
<evidence type="ECO:0000256" key="4">
    <source>
        <dbReference type="ARBA" id="ARBA00023136"/>
    </source>
</evidence>
<evidence type="ECO:0000313" key="10">
    <source>
        <dbReference type="Proteomes" id="UP001189429"/>
    </source>
</evidence>
<dbReference type="Gene3D" id="1.20.1640.10">
    <property type="entry name" value="Multidrug efflux transporter AcrB transmembrane domain"/>
    <property type="match status" value="2"/>
</dbReference>
<keyword evidence="2 7" id="KW-0812">Transmembrane</keyword>
<sequence length="620" mass="68050">MIAADFTLALVAVVIVFLIVYVHVSSSFLACVTMYQIILSLPVGALFYRHVFMIDFFDFLHILVVYLVLGIGADDVFVLVDTFRHLSSELLPADSVVHSDLELATVLQSTLVRSGQAIFSTSFTTTVAFLSQSVSGIMPLRTCGYYAAICITMNYVFTMLFTPSALIIYYKRLEGKRCCCPWPTLRQEPRPGDERVGRRSNPLAGDGFIQWFLEAIYIPAMRKQVCGVRVCALGVVAVMTATAVQGFYFTLQLEPPVKAEIWVPKDHMHWGISEFWSSHFYEGDYEGYSVITFTWGIEGADTAGFDQYRPSKNPPRAQFDPSFDLTTAEAQAEILDVCAEMQTLACELEGCKGYGDTLMMSSTSKAYSCFLEDMQQYRVDVMGRPSSEPLPTGDDFLAELQQFVQADPWSQYSSKLCRADYAYDVGIIDGQLKYVSVKLRSRLALSTPYFAGIEVRDMIQDFVQGRRSGAPSGLKSMSFNAGGMFSLYDSAAELVMALFSGISIAFPLAFVALLVSTRNLIVSVYAVTCVGGVVACVLGFCKSAMGWGLGIAEAVAGVIVIGYSVDYVVHLAHVYCEAAKQGHQTRDARATFAVRNMGSTIYAGAVTTAGSSAVMLFCYP</sequence>
<evidence type="ECO:0000256" key="2">
    <source>
        <dbReference type="ARBA" id="ARBA00022692"/>
    </source>
</evidence>
<organism evidence="9 10">
    <name type="scientific">Prorocentrum cordatum</name>
    <dbReference type="NCBI Taxonomy" id="2364126"/>
    <lineage>
        <taxon>Eukaryota</taxon>
        <taxon>Sar</taxon>
        <taxon>Alveolata</taxon>
        <taxon>Dinophyceae</taxon>
        <taxon>Prorocentrales</taxon>
        <taxon>Prorocentraceae</taxon>
        <taxon>Prorocentrum</taxon>
    </lineage>
</organism>
<dbReference type="InterPro" id="IPR053958">
    <property type="entry name" value="HMGCR/SNAP/NPC1-like_SSD"/>
</dbReference>
<dbReference type="Pfam" id="PF03176">
    <property type="entry name" value="MMPL"/>
    <property type="match status" value="1"/>
</dbReference>
<evidence type="ECO:0000256" key="6">
    <source>
        <dbReference type="ARBA" id="ARBA00038046"/>
    </source>
</evidence>
<evidence type="ECO:0000256" key="3">
    <source>
        <dbReference type="ARBA" id="ARBA00022989"/>
    </source>
</evidence>
<feature type="transmembrane region" description="Helical" evidence="7">
    <location>
        <begin position="547"/>
        <end position="565"/>
    </location>
</feature>
<dbReference type="Pfam" id="PF12349">
    <property type="entry name" value="Sterol-sensing"/>
    <property type="match status" value="1"/>
</dbReference>
<evidence type="ECO:0000256" key="7">
    <source>
        <dbReference type="SAM" id="Phobius"/>
    </source>
</evidence>
<comment type="caution">
    <text evidence="9">The sequence shown here is derived from an EMBL/GenBank/DDBJ whole genome shotgun (WGS) entry which is preliminary data.</text>
</comment>
<keyword evidence="10" id="KW-1185">Reference proteome</keyword>
<feature type="domain" description="SSD" evidence="8">
    <location>
        <begin position="1"/>
        <end position="168"/>
    </location>
</feature>
<evidence type="ECO:0000256" key="5">
    <source>
        <dbReference type="ARBA" id="ARBA00023180"/>
    </source>
</evidence>
<evidence type="ECO:0000256" key="1">
    <source>
        <dbReference type="ARBA" id="ARBA00004141"/>
    </source>
</evidence>
<dbReference type="PANTHER" id="PTHR45951:SF3">
    <property type="entry name" value="PROTEIN DISPATCHED"/>
    <property type="match status" value="1"/>
</dbReference>
<feature type="non-terminal residue" evidence="9">
    <location>
        <position position="620"/>
    </location>
</feature>
<evidence type="ECO:0000313" key="9">
    <source>
        <dbReference type="EMBL" id="CAK0890828.1"/>
    </source>
</evidence>
<keyword evidence="4 7" id="KW-0472">Membrane</keyword>
<feature type="transmembrane region" description="Helical" evidence="7">
    <location>
        <begin position="144"/>
        <end position="169"/>
    </location>
</feature>
<dbReference type="InterPro" id="IPR052081">
    <property type="entry name" value="Dispatched_Hh_regulator"/>
</dbReference>
<comment type="similarity">
    <text evidence="6">Belongs to the dispatched family.</text>
</comment>
<dbReference type="Proteomes" id="UP001189429">
    <property type="component" value="Unassembled WGS sequence"/>
</dbReference>
<feature type="transmembrane region" description="Helical" evidence="7">
    <location>
        <begin position="601"/>
        <end position="619"/>
    </location>
</feature>
<reference evidence="9" key="1">
    <citation type="submission" date="2023-10" db="EMBL/GenBank/DDBJ databases">
        <authorList>
            <person name="Chen Y."/>
            <person name="Shah S."/>
            <person name="Dougan E. K."/>
            <person name="Thang M."/>
            <person name="Chan C."/>
        </authorList>
    </citation>
    <scope>NUCLEOTIDE SEQUENCE [LARGE SCALE GENOMIC DNA]</scope>
</reference>
<name>A0ABN9WZH7_9DINO</name>
<dbReference type="PROSITE" id="PS50156">
    <property type="entry name" value="SSD"/>
    <property type="match status" value="1"/>
</dbReference>
<dbReference type="SUPFAM" id="SSF82866">
    <property type="entry name" value="Multidrug efflux transporter AcrB transmembrane domain"/>
    <property type="match status" value="2"/>
</dbReference>